<reference evidence="3" key="1">
    <citation type="submission" date="2016-12" db="EMBL/GenBank/DDBJ databases">
        <authorList>
            <person name="Le Fleche-Mateos A."/>
        </authorList>
    </citation>
    <scope>NUCLEOTIDE SEQUENCE</scope>
    <source>
        <strain evidence="3">213</strain>
    </source>
</reference>
<feature type="signal peptide" evidence="1">
    <location>
        <begin position="1"/>
        <end position="25"/>
    </location>
</feature>
<dbReference type="EMBL" id="JADMKS010000009">
    <property type="protein sequence ID" value="MBF6639070.1"/>
    <property type="molecule type" value="Genomic_DNA"/>
</dbReference>
<evidence type="ECO:0000313" key="3">
    <source>
        <dbReference type="EMBL" id="ORJ22492.1"/>
    </source>
</evidence>
<proteinExistence type="predicted"/>
<reference evidence="3 4" key="2">
    <citation type="journal article" date="2017" name="Int. J. Syst. Evol. Microbiol.">
        <title>Rouxiella badensis sp. nov. and Rouxiella silvae sp. nov. isolated from peat bog soil in Germany and emendation of the genus description.</title>
        <authorList>
            <person name="Le Fleche-Mateos A."/>
            <person name="Kugler J.H."/>
            <person name="Hansen S.H."/>
            <person name="Syldatk C."/>
            <person name="Hausmann R."/>
            <person name="Lomprez F."/>
            <person name="Vandenbogaert M."/>
            <person name="Manuguerra J.C."/>
            <person name="Grimont P.A."/>
        </authorList>
    </citation>
    <scope>NUCLEOTIDE SEQUENCE [LARGE SCALE GENOMIC DNA]</scope>
    <source>
        <strain evidence="3 4">213</strain>
    </source>
</reference>
<evidence type="ECO:0000313" key="5">
    <source>
        <dbReference type="Proteomes" id="UP000705283"/>
    </source>
</evidence>
<dbReference type="EMBL" id="MRWD01000007">
    <property type="protein sequence ID" value="ORJ22492.1"/>
    <property type="molecule type" value="Genomic_DNA"/>
</dbReference>
<keyword evidence="1" id="KW-0732">Signal</keyword>
<feature type="chain" id="PRO_5041325877" evidence="1">
    <location>
        <begin position="26"/>
        <end position="308"/>
    </location>
</feature>
<dbReference type="RefSeq" id="WP_084982359.1">
    <property type="nucleotide sequence ID" value="NZ_CBCSCF010000005.1"/>
</dbReference>
<reference evidence="2" key="4">
    <citation type="submission" date="2022-09" db="EMBL/GenBank/DDBJ databases">
        <title>Rouxiella aceris sp. nov., isolated from tree sap and emended description of the genus Rhouxiella.</title>
        <authorList>
            <person name="Kim I.S."/>
        </authorList>
    </citation>
    <scope>NUCLEOTIDE SEQUENCE</scope>
    <source>
        <strain evidence="2">SAP-2</strain>
    </source>
</reference>
<dbReference type="AlphaFoldDB" id="A0AA40X5U6"/>
<organism evidence="2 5">
    <name type="scientific">Rouxiella silvae</name>
    <dbReference type="NCBI Taxonomy" id="1646373"/>
    <lineage>
        <taxon>Bacteria</taxon>
        <taxon>Pseudomonadati</taxon>
        <taxon>Pseudomonadota</taxon>
        <taxon>Gammaproteobacteria</taxon>
        <taxon>Enterobacterales</taxon>
        <taxon>Yersiniaceae</taxon>
        <taxon>Rouxiella</taxon>
    </lineage>
</organism>
<accession>A0AA40X5U6</accession>
<comment type="caution">
    <text evidence="2">The sequence shown here is derived from an EMBL/GenBank/DDBJ whole genome shotgun (WGS) entry which is preliminary data.</text>
</comment>
<protein>
    <submittedName>
        <fullName evidence="2">Uncharacterized protein</fullName>
    </submittedName>
</protein>
<evidence type="ECO:0000313" key="2">
    <source>
        <dbReference type="EMBL" id="MBF6639070.1"/>
    </source>
</evidence>
<dbReference type="Proteomes" id="UP000192722">
    <property type="component" value="Unassembled WGS sequence"/>
</dbReference>
<evidence type="ECO:0000313" key="4">
    <source>
        <dbReference type="Proteomes" id="UP000192722"/>
    </source>
</evidence>
<gene>
    <name evidence="3" type="ORF">BS639_04530</name>
    <name evidence="2" type="ORF">ITX54_20620</name>
</gene>
<dbReference type="Proteomes" id="UP000705283">
    <property type="component" value="Unassembled WGS sequence"/>
</dbReference>
<evidence type="ECO:0000256" key="1">
    <source>
        <dbReference type="SAM" id="SignalP"/>
    </source>
</evidence>
<name>A0AA40X5U6_9GAMM</name>
<sequence>MNTLSKTVLSVFVPCALLLSGNVLALENNFLIDGPTHVTQKAPGTFTLKKLGIDNTKIYWFSDYTQYESDNFLKVNKEYPFLSTSVTAGTTLNVPVIYTILQAAVEDNGEYVNVTHAFCQDGLYMKCDSLKGPDRVLGGTDVTLDVSPSKGETQQTYAWNINQNAAKYIKNVKMNRGVLTFTAKKSEESQKLTFNVEVSQKVAGKRQLSNYTHEICVLGIYHQECSAITNPTMMHKSLEKAQLYWTGLDTFKQGSIVQAGGYQYICVDENKCNDKSYNPGPNRDGSENNDMKAARQAWIFNSFPLQIN</sequence>
<keyword evidence="4" id="KW-1185">Reference proteome</keyword>
<reference evidence="2" key="3">
    <citation type="submission" date="2020-11" db="EMBL/GenBank/DDBJ databases">
        <authorList>
            <person name="Lee S.D."/>
        </authorList>
    </citation>
    <scope>NUCLEOTIDE SEQUENCE</scope>
    <source>
        <strain evidence="2">SAP-2</strain>
    </source>
</reference>